<dbReference type="AlphaFoldDB" id="A0A8T4KVP0"/>
<keyword evidence="2" id="KW-0812">Transmembrane</keyword>
<reference evidence="3" key="1">
    <citation type="submission" date="2021-03" db="EMBL/GenBank/DDBJ databases">
        <authorList>
            <person name="Jaffe A."/>
        </authorList>
    </citation>
    <scope>NUCLEOTIDE SEQUENCE</scope>
    <source>
        <strain evidence="3">RIFCSPHIGHO2_01_FULL_AR10_44_11</strain>
    </source>
</reference>
<gene>
    <name evidence="3" type="ORF">J4415_01065</name>
</gene>
<sequence length="444" mass="49563">MKPRSALAFALLFALLIIPAAYAISSLEAQTVAERYLIAKESTEIMPIKLVDYGKDSYWVVTILSAPDSISVFVPVNAKTGLLAEKEATQRKLFEAAYVLRAVDAIRNSGNPFISSKRASDMDDLGSMLSNQKNQIENSIMKDVNLPNNIISSASSLKAKTSALLELTAAIARKLRDAYSKESAFAQNPSVEAIADLKAGYDAVFEEVSFISETSLAHRQASEQLKNLLLNPELDISEYKAQLYQSYAELPYKYSSIVEFIGDSDSAKRYFEQAFSEASTRGALVDNLKTRIQMANARDALYADDPALREKTGNNYSKLGEAADYMLAQDRKWRWAAQSEVEKLNEFWGKAKSYYEQGKYDFAVEYAEKAKKAVIAIHNGGFSEDVPTLLDTNLVMWIITGLAALLVALFLFSNRRKLQGMLAPKEDEAQSMEEETKEWKNIKW</sequence>
<protein>
    <submittedName>
        <fullName evidence="3">Uncharacterized protein</fullName>
    </submittedName>
</protein>
<dbReference type="EMBL" id="JAGVWD010000014">
    <property type="protein sequence ID" value="MBS3057199.1"/>
    <property type="molecule type" value="Genomic_DNA"/>
</dbReference>
<comment type="caution">
    <text evidence="3">The sequence shown here is derived from an EMBL/GenBank/DDBJ whole genome shotgun (WGS) entry which is preliminary data.</text>
</comment>
<evidence type="ECO:0000313" key="3">
    <source>
        <dbReference type="EMBL" id="MBS3057199.1"/>
    </source>
</evidence>
<keyword evidence="2" id="KW-0472">Membrane</keyword>
<accession>A0A8T4KVP0</accession>
<organism evidence="3 4">
    <name type="scientific">Candidatus Iainarchaeum sp</name>
    <dbReference type="NCBI Taxonomy" id="3101447"/>
    <lineage>
        <taxon>Archaea</taxon>
        <taxon>Candidatus Iainarchaeota</taxon>
        <taxon>Candidatus Iainarchaeia</taxon>
        <taxon>Candidatus Iainarchaeales</taxon>
        <taxon>Candidatus Iainarchaeaceae</taxon>
        <taxon>Candidatus Iainarchaeum</taxon>
    </lineage>
</organism>
<feature type="region of interest" description="Disordered" evidence="1">
    <location>
        <begin position="424"/>
        <end position="444"/>
    </location>
</feature>
<evidence type="ECO:0000256" key="2">
    <source>
        <dbReference type="SAM" id="Phobius"/>
    </source>
</evidence>
<keyword evidence="2" id="KW-1133">Transmembrane helix</keyword>
<evidence type="ECO:0000313" key="4">
    <source>
        <dbReference type="Proteomes" id="UP000677687"/>
    </source>
</evidence>
<feature type="transmembrane region" description="Helical" evidence="2">
    <location>
        <begin position="394"/>
        <end position="412"/>
    </location>
</feature>
<name>A0A8T4KVP0_9ARCH</name>
<dbReference type="Proteomes" id="UP000677687">
    <property type="component" value="Unassembled WGS sequence"/>
</dbReference>
<reference evidence="3" key="2">
    <citation type="submission" date="2021-05" db="EMBL/GenBank/DDBJ databases">
        <title>Protein family content uncovers lineage relationships and bacterial pathway maintenance mechanisms in DPANN archaea.</title>
        <authorList>
            <person name="Castelle C.J."/>
            <person name="Meheust R."/>
            <person name="Jaffe A.L."/>
            <person name="Seitz K."/>
            <person name="Gong X."/>
            <person name="Baker B.J."/>
            <person name="Banfield J.F."/>
        </authorList>
    </citation>
    <scope>NUCLEOTIDE SEQUENCE</scope>
    <source>
        <strain evidence="3">RIFCSPHIGHO2_01_FULL_AR10_44_11</strain>
    </source>
</reference>
<proteinExistence type="predicted"/>
<evidence type="ECO:0000256" key="1">
    <source>
        <dbReference type="SAM" id="MobiDB-lite"/>
    </source>
</evidence>